<evidence type="ECO:0000256" key="1">
    <source>
        <dbReference type="ARBA" id="ARBA00006754"/>
    </source>
</evidence>
<dbReference type="AlphaFoldDB" id="A0A7W9GTL7"/>
<dbReference type="RefSeq" id="WP_184825424.1">
    <property type="nucleotide sequence ID" value="NZ_JACHMM010000001.1"/>
</dbReference>
<dbReference type="Pfam" id="PF17853">
    <property type="entry name" value="GGDEF_2"/>
    <property type="match status" value="1"/>
</dbReference>
<accession>A0A7W9GTL7</accession>
<protein>
    <recommendedName>
        <fullName evidence="6">PucR family transcriptional regulator</fullName>
    </recommendedName>
</protein>
<evidence type="ECO:0000313" key="4">
    <source>
        <dbReference type="EMBL" id="MBB5789813.1"/>
    </source>
</evidence>
<dbReference type="EMBL" id="JACHMM010000001">
    <property type="protein sequence ID" value="MBB5789813.1"/>
    <property type="molecule type" value="Genomic_DNA"/>
</dbReference>
<comment type="caution">
    <text evidence="4">The sequence shown here is derived from an EMBL/GenBank/DDBJ whole genome shotgun (WGS) entry which is preliminary data.</text>
</comment>
<dbReference type="InterPro" id="IPR042070">
    <property type="entry name" value="PucR_C-HTH_sf"/>
</dbReference>
<evidence type="ECO:0000259" key="3">
    <source>
        <dbReference type="Pfam" id="PF17853"/>
    </source>
</evidence>
<dbReference type="PANTHER" id="PTHR33744">
    <property type="entry name" value="CARBOHYDRATE DIACID REGULATOR"/>
    <property type="match status" value="1"/>
</dbReference>
<proteinExistence type="inferred from homology"/>
<sequence length="533" mass="56502">MPPAESAVMLAELLALGLVGEYDVVAGRRGLAHEVTSVVVGTSLRQLDELPAGCLPLFPRERLAVEEVSADVALRVAHRRGLAGLVVERTTHALPEITGRLADRFGMPLVLVARLDAHAAAAAVDRHLRGPRLAGLRMVDAMLTRLRQVPDSAEGLLAAVQAAAGVPAAMVDGRGLTVAGDPATVDPATRAELVKRLPPGGPAAPVTLFGDGHTLICHPATVADGLPANLWLVARLPLAGRGMVESVGRVLALASWAYTAWIATKSLDGEREARYRAVVLADVVEYADDIAPGTSERATALGWRLSGWHVGIHLNIDQAVGPGVRPTSLIAGLERVLRDNDLPHDLIQRPGGWATWRTQDAEPEPEEVDRLARRLGHALRTFRDDHPGVLVAGGLGAGHDGAEGIGASLHEARQASLLARARGGSGAVETFGSMSVDRLLSGWQRSEPLLRATSSLLAPLREVDPGGDLVRTLMVYLDHESSATATANVLNVHRNTVLQRLERIRALLPLDLSQPNDRLVAHLAARAVADEDT</sequence>
<dbReference type="Proteomes" id="UP000542813">
    <property type="component" value="Unassembled WGS sequence"/>
</dbReference>
<dbReference type="Pfam" id="PF13556">
    <property type="entry name" value="HTH_30"/>
    <property type="match status" value="1"/>
</dbReference>
<keyword evidence="5" id="KW-1185">Reference proteome</keyword>
<evidence type="ECO:0000313" key="5">
    <source>
        <dbReference type="Proteomes" id="UP000542813"/>
    </source>
</evidence>
<organism evidence="4 5">
    <name type="scientific">Jiangella mangrovi</name>
    <dbReference type="NCBI Taxonomy" id="1524084"/>
    <lineage>
        <taxon>Bacteria</taxon>
        <taxon>Bacillati</taxon>
        <taxon>Actinomycetota</taxon>
        <taxon>Actinomycetes</taxon>
        <taxon>Jiangellales</taxon>
        <taxon>Jiangellaceae</taxon>
        <taxon>Jiangella</taxon>
    </lineage>
</organism>
<dbReference type="Gene3D" id="1.10.10.2840">
    <property type="entry name" value="PucR C-terminal helix-turn-helix domain"/>
    <property type="match status" value="1"/>
</dbReference>
<dbReference type="InterPro" id="IPR051448">
    <property type="entry name" value="CdaR-like_regulators"/>
</dbReference>
<name>A0A7W9GTL7_9ACTN</name>
<dbReference type="InterPro" id="IPR025736">
    <property type="entry name" value="PucR_C-HTH_dom"/>
</dbReference>
<feature type="domain" description="CdaR GGDEF-like" evidence="3">
    <location>
        <begin position="294"/>
        <end position="415"/>
    </location>
</feature>
<comment type="similarity">
    <text evidence="1">Belongs to the CdaR family.</text>
</comment>
<evidence type="ECO:0000259" key="2">
    <source>
        <dbReference type="Pfam" id="PF13556"/>
    </source>
</evidence>
<gene>
    <name evidence="4" type="ORF">HD601_004388</name>
</gene>
<dbReference type="PANTHER" id="PTHR33744:SF7">
    <property type="entry name" value="PUCR FAMILY TRANSCRIPTIONAL REGULATOR"/>
    <property type="match status" value="1"/>
</dbReference>
<evidence type="ECO:0008006" key="6">
    <source>
        <dbReference type="Google" id="ProtNLM"/>
    </source>
</evidence>
<feature type="domain" description="PucR C-terminal helix-turn-helix" evidence="2">
    <location>
        <begin position="469"/>
        <end position="527"/>
    </location>
</feature>
<reference evidence="4 5" key="1">
    <citation type="submission" date="2020-08" db="EMBL/GenBank/DDBJ databases">
        <title>Sequencing the genomes of 1000 actinobacteria strains.</title>
        <authorList>
            <person name="Klenk H.-P."/>
        </authorList>
    </citation>
    <scope>NUCLEOTIDE SEQUENCE [LARGE SCALE GENOMIC DNA]</scope>
    <source>
        <strain evidence="4 5">DSM 102122</strain>
    </source>
</reference>
<dbReference type="InterPro" id="IPR041522">
    <property type="entry name" value="CdaR_GGDEF"/>
</dbReference>